<reference evidence="2" key="1">
    <citation type="journal article" date="2020" name="Stud. Mycol.">
        <title>101 Dothideomycetes genomes: a test case for predicting lifestyles and emergence of pathogens.</title>
        <authorList>
            <person name="Haridas S."/>
            <person name="Albert R."/>
            <person name="Binder M."/>
            <person name="Bloem J."/>
            <person name="Labutti K."/>
            <person name="Salamov A."/>
            <person name="Andreopoulos B."/>
            <person name="Baker S."/>
            <person name="Barry K."/>
            <person name="Bills G."/>
            <person name="Bluhm B."/>
            <person name="Cannon C."/>
            <person name="Castanera R."/>
            <person name="Culley D."/>
            <person name="Daum C."/>
            <person name="Ezra D."/>
            <person name="Gonzalez J."/>
            <person name="Henrissat B."/>
            <person name="Kuo A."/>
            <person name="Liang C."/>
            <person name="Lipzen A."/>
            <person name="Lutzoni F."/>
            <person name="Magnuson J."/>
            <person name="Mondo S."/>
            <person name="Nolan M."/>
            <person name="Ohm R."/>
            <person name="Pangilinan J."/>
            <person name="Park H.-J."/>
            <person name="Ramirez L."/>
            <person name="Alfaro M."/>
            <person name="Sun H."/>
            <person name="Tritt A."/>
            <person name="Yoshinaga Y."/>
            <person name="Zwiers L.-H."/>
            <person name="Turgeon B."/>
            <person name="Goodwin S."/>
            <person name="Spatafora J."/>
            <person name="Crous P."/>
            <person name="Grigoriev I."/>
        </authorList>
    </citation>
    <scope>NUCLEOTIDE SEQUENCE</scope>
    <source>
        <strain evidence="2">CBS 473.64</strain>
    </source>
</reference>
<dbReference type="EMBL" id="MU006776">
    <property type="protein sequence ID" value="KAF2646112.1"/>
    <property type="molecule type" value="Genomic_DNA"/>
</dbReference>
<accession>A0A6A6SFQ2</accession>
<feature type="region of interest" description="Disordered" evidence="1">
    <location>
        <begin position="1"/>
        <end position="73"/>
    </location>
</feature>
<dbReference type="AlphaFoldDB" id="A0A6A6SFQ2"/>
<keyword evidence="3" id="KW-1185">Reference proteome</keyword>
<sequence>MGFMQGRSRPASADGQAGKPQAHDGLSTSGFRASRRDERPTSLQPPAASPPASSARPAQPTRPAADDVAALLFPPSPPLTRTAVSAGALRIALPSPLRPLFVTALLCCSSRNLADLHPPGHEAKSCT</sequence>
<evidence type="ECO:0000313" key="2">
    <source>
        <dbReference type="EMBL" id="KAF2646112.1"/>
    </source>
</evidence>
<protein>
    <submittedName>
        <fullName evidence="2">Uncharacterized protein</fullName>
    </submittedName>
</protein>
<evidence type="ECO:0000256" key="1">
    <source>
        <dbReference type="SAM" id="MobiDB-lite"/>
    </source>
</evidence>
<dbReference type="Proteomes" id="UP000799753">
    <property type="component" value="Unassembled WGS sequence"/>
</dbReference>
<organism evidence="2 3">
    <name type="scientific">Massarina eburnea CBS 473.64</name>
    <dbReference type="NCBI Taxonomy" id="1395130"/>
    <lineage>
        <taxon>Eukaryota</taxon>
        <taxon>Fungi</taxon>
        <taxon>Dikarya</taxon>
        <taxon>Ascomycota</taxon>
        <taxon>Pezizomycotina</taxon>
        <taxon>Dothideomycetes</taxon>
        <taxon>Pleosporomycetidae</taxon>
        <taxon>Pleosporales</taxon>
        <taxon>Massarineae</taxon>
        <taxon>Massarinaceae</taxon>
        <taxon>Massarina</taxon>
    </lineage>
</organism>
<gene>
    <name evidence="2" type="ORF">P280DRAFT_1685</name>
</gene>
<feature type="compositionally biased region" description="Low complexity" evidence="1">
    <location>
        <begin position="41"/>
        <end position="63"/>
    </location>
</feature>
<evidence type="ECO:0000313" key="3">
    <source>
        <dbReference type="Proteomes" id="UP000799753"/>
    </source>
</evidence>
<proteinExistence type="predicted"/>
<name>A0A6A6SFQ2_9PLEO</name>